<dbReference type="SUPFAM" id="SSF51735">
    <property type="entry name" value="NAD(P)-binding Rossmann-fold domains"/>
    <property type="match status" value="1"/>
</dbReference>
<dbReference type="InterPro" id="IPR036291">
    <property type="entry name" value="NAD(P)-bd_dom_sf"/>
</dbReference>
<dbReference type="STRING" id="252474.B1A74_11365"/>
<evidence type="ECO:0000313" key="10">
    <source>
        <dbReference type="EMBL" id="OOC09342.1"/>
    </source>
</evidence>
<dbReference type="GO" id="GO:0005737">
    <property type="term" value="C:cytoplasm"/>
    <property type="evidence" value="ECO:0007669"/>
    <property type="project" value="UniProtKB-SubCell"/>
</dbReference>
<protein>
    <recommendedName>
        <fullName evidence="7">N-acetyl-gamma-glutamyl-phosphate reductase</fullName>
        <shortName evidence="7">AGPR</shortName>
        <ecNumber evidence="7">1.2.1.38</ecNumber>
    </recommendedName>
    <alternativeName>
        <fullName evidence="7">N-acetyl-glutamate semialdehyde dehydrogenase</fullName>
        <shortName evidence="7">NAGSA dehydrogenase</shortName>
    </alternativeName>
</protein>
<evidence type="ECO:0000256" key="1">
    <source>
        <dbReference type="ARBA" id="ARBA00004862"/>
    </source>
</evidence>
<name>A0A1V2ZW42_9GAMM</name>
<comment type="function">
    <text evidence="7">Catalyzes the NADPH-dependent reduction of N-acetyl-5-glutamyl phosphate to yield N-acetyl-L-glutamate 5-semialdehyde.</text>
</comment>
<dbReference type="GO" id="GO:0070401">
    <property type="term" value="F:NADP+ binding"/>
    <property type="evidence" value="ECO:0007669"/>
    <property type="project" value="InterPro"/>
</dbReference>
<dbReference type="Proteomes" id="UP000189177">
    <property type="component" value="Unassembled WGS sequence"/>
</dbReference>
<reference evidence="10 11" key="1">
    <citation type="submission" date="2017-02" db="EMBL/GenBank/DDBJ databases">
        <title>Genomic diversity within the haloalkaliphilic genus Thioalkalivibrio.</title>
        <authorList>
            <person name="Ahn A.-C."/>
            <person name="Meier-Kolthoff J."/>
            <person name="Overmars L."/>
            <person name="Richter M."/>
            <person name="Woyke T."/>
            <person name="Sorokin D.Y."/>
            <person name="Muyzer G."/>
        </authorList>
    </citation>
    <scope>NUCLEOTIDE SEQUENCE [LARGE SCALE GENOMIC DNA]</scope>
    <source>
        <strain evidence="10 11">HL17</strain>
    </source>
</reference>
<keyword evidence="5 7" id="KW-0560">Oxidoreductase</keyword>
<organism evidence="10 11">
    <name type="scientific">Thioalkalivibrio halophilus</name>
    <dbReference type="NCBI Taxonomy" id="252474"/>
    <lineage>
        <taxon>Bacteria</taxon>
        <taxon>Pseudomonadati</taxon>
        <taxon>Pseudomonadota</taxon>
        <taxon>Gammaproteobacteria</taxon>
        <taxon>Chromatiales</taxon>
        <taxon>Ectothiorhodospiraceae</taxon>
        <taxon>Thioalkalivibrio</taxon>
    </lineage>
</organism>
<dbReference type="Pfam" id="PF22698">
    <property type="entry name" value="Semialdhyde_dhC_1"/>
    <property type="match status" value="1"/>
</dbReference>
<sequence>MTSVTNNKPTRLGVVGATGYAGVELLRILAGHPAVELHAVTSRGEDGTPVADLFPSLRGVLDAVFRAPEPELLAECDVVFFATPHGVAHAMAGDLLARGVRVIDLSADFRIRDPELWSRWYGQPHGAPEYLGEAVYGLPELHRGPISEARLIAVPGCYPTAVTLALLPLLENNLVDVSDIIADAKSGVSGAGRQARIGGLFAEVQENFRAYASGGHRHWPEIHQTLAEVAGADVGLIFQPHLVPMTRGILATLYLRPLDDGDWEALFRERYAGEPFVDVMPSGSHPETASVRGTNQCRLALATPPHSGRRMVISAIDNLVKGAAGQAVQNMNLMLGRPETEGLELVPAFP</sequence>
<dbReference type="HAMAP" id="MF_00150">
    <property type="entry name" value="ArgC_type1"/>
    <property type="match status" value="1"/>
</dbReference>
<keyword evidence="2 7" id="KW-0055">Arginine biosynthesis</keyword>
<evidence type="ECO:0000256" key="8">
    <source>
        <dbReference type="PROSITE-ProRule" id="PRU10010"/>
    </source>
</evidence>
<evidence type="ECO:0000256" key="4">
    <source>
        <dbReference type="ARBA" id="ARBA00022857"/>
    </source>
</evidence>
<keyword evidence="7" id="KW-0963">Cytoplasm</keyword>
<comment type="subcellular location">
    <subcellularLocation>
        <location evidence="7">Cytoplasm</location>
    </subcellularLocation>
</comment>
<feature type="domain" description="Semialdehyde dehydrogenase NAD-binding" evidence="9">
    <location>
        <begin position="11"/>
        <end position="149"/>
    </location>
</feature>
<dbReference type="InterPro" id="IPR000706">
    <property type="entry name" value="AGPR_type-1"/>
</dbReference>
<dbReference type="InterPro" id="IPR000534">
    <property type="entry name" value="Semialdehyde_DH_NAD-bd"/>
</dbReference>
<dbReference type="InterPro" id="IPR023013">
    <property type="entry name" value="AGPR_AS"/>
</dbReference>
<evidence type="ECO:0000256" key="5">
    <source>
        <dbReference type="ARBA" id="ARBA00023002"/>
    </source>
</evidence>
<feature type="active site" evidence="7 8">
    <location>
        <position position="157"/>
    </location>
</feature>
<dbReference type="NCBIfam" id="TIGR01850">
    <property type="entry name" value="argC"/>
    <property type="match status" value="1"/>
</dbReference>
<dbReference type="EC" id="1.2.1.38" evidence="7"/>
<dbReference type="PANTHER" id="PTHR32338:SF10">
    <property type="entry name" value="N-ACETYL-GAMMA-GLUTAMYL-PHOSPHATE REDUCTASE, CHLOROPLASTIC-RELATED"/>
    <property type="match status" value="1"/>
</dbReference>
<dbReference type="OrthoDB" id="9801289at2"/>
<comment type="caution">
    <text evidence="10">The sequence shown here is derived from an EMBL/GenBank/DDBJ whole genome shotgun (WGS) entry which is preliminary data.</text>
</comment>
<dbReference type="SMART" id="SM00859">
    <property type="entry name" value="Semialdhyde_dh"/>
    <property type="match status" value="1"/>
</dbReference>
<dbReference type="SUPFAM" id="SSF55347">
    <property type="entry name" value="Glyceraldehyde-3-phosphate dehydrogenase-like, C-terminal domain"/>
    <property type="match status" value="1"/>
</dbReference>
<dbReference type="UniPathway" id="UPA00068">
    <property type="reaction ID" value="UER00108"/>
</dbReference>
<dbReference type="CDD" id="cd17895">
    <property type="entry name" value="AGPR_1_N"/>
    <property type="match status" value="1"/>
</dbReference>
<evidence type="ECO:0000256" key="7">
    <source>
        <dbReference type="HAMAP-Rule" id="MF_00150"/>
    </source>
</evidence>
<dbReference type="EMBL" id="MUZR01000051">
    <property type="protein sequence ID" value="OOC09342.1"/>
    <property type="molecule type" value="Genomic_DNA"/>
</dbReference>
<evidence type="ECO:0000256" key="3">
    <source>
        <dbReference type="ARBA" id="ARBA00022605"/>
    </source>
</evidence>
<dbReference type="InterPro" id="IPR058924">
    <property type="entry name" value="AGPR_dimerisation_dom"/>
</dbReference>
<dbReference type="CDD" id="cd23934">
    <property type="entry name" value="AGPR_1_C"/>
    <property type="match status" value="1"/>
</dbReference>
<comment type="pathway">
    <text evidence="1 7">Amino-acid biosynthesis; L-arginine biosynthesis; N(2)-acetyl-L-ornithine from L-glutamate: step 3/4.</text>
</comment>
<evidence type="ECO:0000313" key="11">
    <source>
        <dbReference type="Proteomes" id="UP000189177"/>
    </source>
</evidence>
<dbReference type="FunFam" id="3.30.360.10:FF:000014">
    <property type="entry name" value="N-acetyl-gamma-glutamyl-phosphate reductase"/>
    <property type="match status" value="1"/>
</dbReference>
<proteinExistence type="inferred from homology"/>
<dbReference type="Pfam" id="PF01118">
    <property type="entry name" value="Semialdhyde_dh"/>
    <property type="match status" value="1"/>
</dbReference>
<gene>
    <name evidence="7" type="primary">argC</name>
    <name evidence="10" type="ORF">B1A74_11365</name>
</gene>
<keyword evidence="3 7" id="KW-0028">Amino-acid biosynthesis</keyword>
<keyword evidence="4 7" id="KW-0521">NADP</keyword>
<evidence type="ECO:0000256" key="6">
    <source>
        <dbReference type="ARBA" id="ARBA00050557"/>
    </source>
</evidence>
<comment type="catalytic activity">
    <reaction evidence="6 7">
        <text>N-acetyl-L-glutamate 5-semialdehyde + phosphate + NADP(+) = N-acetyl-L-glutamyl 5-phosphate + NADPH + H(+)</text>
        <dbReference type="Rhea" id="RHEA:21588"/>
        <dbReference type="ChEBI" id="CHEBI:15378"/>
        <dbReference type="ChEBI" id="CHEBI:29123"/>
        <dbReference type="ChEBI" id="CHEBI:43474"/>
        <dbReference type="ChEBI" id="CHEBI:57783"/>
        <dbReference type="ChEBI" id="CHEBI:57936"/>
        <dbReference type="ChEBI" id="CHEBI:58349"/>
        <dbReference type="EC" id="1.2.1.38"/>
    </reaction>
</comment>
<dbReference type="Gene3D" id="3.30.360.10">
    <property type="entry name" value="Dihydrodipicolinate Reductase, domain 2"/>
    <property type="match status" value="1"/>
</dbReference>
<dbReference type="PANTHER" id="PTHR32338">
    <property type="entry name" value="N-ACETYL-GAMMA-GLUTAMYL-PHOSPHATE REDUCTASE, CHLOROPLASTIC-RELATED-RELATED"/>
    <property type="match status" value="1"/>
</dbReference>
<accession>A0A1V2ZW42</accession>
<dbReference type="InterPro" id="IPR050085">
    <property type="entry name" value="AGPR"/>
</dbReference>
<comment type="similarity">
    <text evidence="7">Belongs to the NAGSA dehydrogenase family. Type 1 subfamily.</text>
</comment>
<dbReference type="GO" id="GO:0003942">
    <property type="term" value="F:N-acetyl-gamma-glutamyl-phosphate reductase activity"/>
    <property type="evidence" value="ECO:0007669"/>
    <property type="project" value="UniProtKB-UniRule"/>
</dbReference>
<evidence type="ECO:0000256" key="2">
    <source>
        <dbReference type="ARBA" id="ARBA00022571"/>
    </source>
</evidence>
<dbReference type="GO" id="GO:0051287">
    <property type="term" value="F:NAD binding"/>
    <property type="evidence" value="ECO:0007669"/>
    <property type="project" value="InterPro"/>
</dbReference>
<keyword evidence="11" id="KW-1185">Reference proteome</keyword>
<evidence type="ECO:0000259" key="9">
    <source>
        <dbReference type="SMART" id="SM00859"/>
    </source>
</evidence>
<dbReference type="PROSITE" id="PS01224">
    <property type="entry name" value="ARGC"/>
    <property type="match status" value="1"/>
</dbReference>
<dbReference type="RefSeq" id="WP_018946598.1">
    <property type="nucleotide sequence ID" value="NZ_MUZR01000051.1"/>
</dbReference>
<dbReference type="Gene3D" id="3.40.50.720">
    <property type="entry name" value="NAD(P)-binding Rossmann-like Domain"/>
    <property type="match status" value="1"/>
</dbReference>
<dbReference type="GO" id="GO:0006526">
    <property type="term" value="P:L-arginine biosynthetic process"/>
    <property type="evidence" value="ECO:0007669"/>
    <property type="project" value="UniProtKB-UniRule"/>
</dbReference>
<dbReference type="AlphaFoldDB" id="A0A1V2ZW42"/>